<dbReference type="InterPro" id="IPR036305">
    <property type="entry name" value="RGS_sf"/>
</dbReference>
<protein>
    <recommendedName>
        <fullName evidence="5">cGMP-dependent protein kinase</fullName>
    </recommendedName>
</protein>
<dbReference type="InterPro" id="IPR004182">
    <property type="entry name" value="GRAM"/>
</dbReference>
<feature type="compositionally biased region" description="Low complexity" evidence="1">
    <location>
        <begin position="446"/>
        <end position="461"/>
    </location>
</feature>
<evidence type="ECO:0008006" key="5">
    <source>
        <dbReference type="Google" id="ProtNLM"/>
    </source>
</evidence>
<name>A0A7S3DGE8_9EUKA</name>
<dbReference type="Gene3D" id="2.60.120.10">
    <property type="entry name" value="Jelly Rolls"/>
    <property type="match status" value="2"/>
</dbReference>
<dbReference type="Pfam" id="PF02893">
    <property type="entry name" value="GRAM"/>
    <property type="match status" value="1"/>
</dbReference>
<dbReference type="PROSITE" id="PS50042">
    <property type="entry name" value="CNMP_BINDING_3"/>
    <property type="match status" value="2"/>
</dbReference>
<dbReference type="PANTHER" id="PTHR10845:SF192">
    <property type="entry name" value="DOUBLE HIT, ISOFORM B"/>
    <property type="match status" value="1"/>
</dbReference>
<evidence type="ECO:0000259" key="2">
    <source>
        <dbReference type="PROSITE" id="PS50042"/>
    </source>
</evidence>
<reference evidence="4" key="1">
    <citation type="submission" date="2021-01" db="EMBL/GenBank/DDBJ databases">
        <authorList>
            <person name="Corre E."/>
            <person name="Pelletier E."/>
            <person name="Niang G."/>
            <person name="Scheremetjew M."/>
            <person name="Finn R."/>
            <person name="Kale V."/>
            <person name="Holt S."/>
            <person name="Cochrane G."/>
            <person name="Meng A."/>
            <person name="Brown T."/>
            <person name="Cohen L."/>
        </authorList>
    </citation>
    <scope>NUCLEOTIDE SEQUENCE</scope>
    <source>
        <strain evidence="4">NIES-2562</strain>
    </source>
</reference>
<dbReference type="InterPro" id="IPR011993">
    <property type="entry name" value="PH-like_dom_sf"/>
</dbReference>
<dbReference type="Pfam" id="PF00615">
    <property type="entry name" value="RGS"/>
    <property type="match status" value="1"/>
</dbReference>
<dbReference type="InterPro" id="IPR000595">
    <property type="entry name" value="cNMP-bd_dom"/>
</dbReference>
<dbReference type="SUPFAM" id="SSF48097">
    <property type="entry name" value="Regulator of G-protein signaling, RGS"/>
    <property type="match status" value="1"/>
</dbReference>
<dbReference type="Gene3D" id="1.10.167.10">
    <property type="entry name" value="Regulator of G-protein Signalling 4, domain 2"/>
    <property type="match status" value="1"/>
</dbReference>
<dbReference type="InterPro" id="IPR014710">
    <property type="entry name" value="RmlC-like_jellyroll"/>
</dbReference>
<feature type="domain" description="Cyclic nucleotide-binding" evidence="2">
    <location>
        <begin position="830"/>
        <end position="881"/>
    </location>
</feature>
<feature type="domain" description="RGS" evidence="3">
    <location>
        <begin position="118"/>
        <end position="278"/>
    </location>
</feature>
<dbReference type="SMART" id="SM00100">
    <property type="entry name" value="cNMP"/>
    <property type="match status" value="2"/>
</dbReference>
<feature type="domain" description="Cyclic nucleotide-binding" evidence="2">
    <location>
        <begin position="490"/>
        <end position="592"/>
    </location>
</feature>
<proteinExistence type="predicted"/>
<dbReference type="PANTHER" id="PTHR10845">
    <property type="entry name" value="REGULATOR OF G PROTEIN SIGNALING"/>
    <property type="match status" value="1"/>
</dbReference>
<evidence type="ECO:0000256" key="1">
    <source>
        <dbReference type="SAM" id="MobiDB-lite"/>
    </source>
</evidence>
<gene>
    <name evidence="4" type="ORF">PBIL07802_LOCUS19013</name>
</gene>
<dbReference type="SMART" id="SM00315">
    <property type="entry name" value="RGS"/>
    <property type="match status" value="1"/>
</dbReference>
<dbReference type="EMBL" id="HBIB01029164">
    <property type="protein sequence ID" value="CAE0256757.1"/>
    <property type="molecule type" value="Transcribed_RNA"/>
</dbReference>
<dbReference type="InterPro" id="IPR016137">
    <property type="entry name" value="RGS"/>
</dbReference>
<dbReference type="CDD" id="cd07440">
    <property type="entry name" value="RGS"/>
    <property type="match status" value="1"/>
</dbReference>
<organism evidence="4">
    <name type="scientific">Palpitomonas bilix</name>
    <dbReference type="NCBI Taxonomy" id="652834"/>
    <lineage>
        <taxon>Eukaryota</taxon>
        <taxon>Eukaryota incertae sedis</taxon>
    </lineage>
</organism>
<sequence length="923" mass="101869">MSGICLRSIKVCSSLIDRFEGVGDDAGDVAKPPPPIRRGRSFSEIESTLGSLRMAWSVKDDVPPPSPSPKGIPGVMGVGANASNVFTSKSSVNAGSTIGSNTLSLSSAVSKLAYFESFRRFLQAESSEENLFFWLEAEEYRIATEELQIRTFLKAKGFPSKVAMVRGGEVQEVVGTYLPSLSGGGGDIDEVLFNPWRRLKQIYENYIKAGAPLMINLSSKNKNQVAKVVADKAVPHVTNVDDLPDPSILVAAQKEIFTLMKNDSYSRFKKSKFFKHYEQGVLDGGPMQKLLTPTPPPAATGRVAEVATPRKTYTDAGEKGDGGGKFKRRFDTGEPLILEEKAYLKDKVTVKGTVYITQGAIHFYGHVFGLKKKVTVELPTVTKLIREEGAADLIVLISVIKGKDVQLTGVSEAAFKTMVDVHTAVKSRMKMVHTRLSEGENETRQAGRGRSSAFSAASAGVDTTEELDTTTDMTIPELSFWSSYHAHAIETDHLTERDFTLILGGAEERFYSENAVVLREGVVSSSLYQVAVGTVRVEVGRDPTRIVRVMAEGDIFGEMSFLGGGVTTATIVADSPNVVVLEISSNVFEHFMKVEIGLAGRFHKFFGLMIVERLQSIWEGKKIAPIGFAEAEKVHRRQRHVSQLEVETTSDSELEAADVKKYYCWLWSTKGDLPAVYGKVYFFRDRLVFTSRVFHCITYDEVLYSDVEEVLQWHDAIQDEQEDGKAHTPTPSMAMTSAVFALVDGTKMYLRSEELGGELVGEIRAVMKNKKELPQFSDKLGEMLKEEKGLGMMEVASLHSLAVSTFLQYVHFACFGQDDCVYDRSTVPGLYQVVRGRIGVYREGQKLARPGAGELVGEASFLQGDSLHLRLVSERPYTVVALLELSSFMLATKRSSEIADAFYRYLATELVIRMKNGVVFAEF</sequence>
<feature type="region of interest" description="Disordered" evidence="1">
    <location>
        <begin position="435"/>
        <end position="461"/>
    </location>
</feature>
<dbReference type="PROSITE" id="PS50132">
    <property type="entry name" value="RGS"/>
    <property type="match status" value="1"/>
</dbReference>
<dbReference type="Gene3D" id="2.30.29.30">
    <property type="entry name" value="Pleckstrin-homology domain (PH domain)/Phosphotyrosine-binding domain (PTB)"/>
    <property type="match status" value="1"/>
</dbReference>
<dbReference type="InterPro" id="IPR018490">
    <property type="entry name" value="cNMP-bd_dom_sf"/>
</dbReference>
<dbReference type="SUPFAM" id="SSF51206">
    <property type="entry name" value="cAMP-binding domain-like"/>
    <property type="match status" value="2"/>
</dbReference>
<accession>A0A7S3DGE8</accession>
<evidence type="ECO:0000313" key="4">
    <source>
        <dbReference type="EMBL" id="CAE0256757.1"/>
    </source>
</evidence>
<dbReference type="Pfam" id="PF00027">
    <property type="entry name" value="cNMP_binding"/>
    <property type="match status" value="1"/>
</dbReference>
<dbReference type="AlphaFoldDB" id="A0A7S3DGE8"/>
<dbReference type="CDD" id="cd00038">
    <property type="entry name" value="CAP_ED"/>
    <property type="match status" value="2"/>
</dbReference>
<feature type="compositionally biased region" description="Basic and acidic residues" evidence="1">
    <location>
        <begin position="435"/>
        <end position="445"/>
    </location>
</feature>
<evidence type="ECO:0000259" key="3">
    <source>
        <dbReference type="PROSITE" id="PS50132"/>
    </source>
</evidence>
<dbReference type="InterPro" id="IPR044926">
    <property type="entry name" value="RGS_subdomain_2"/>
</dbReference>